<dbReference type="InterPro" id="IPR003786">
    <property type="entry name" value="FdhD"/>
</dbReference>
<keyword evidence="1 3" id="KW-0963">Cytoplasm</keyword>
<dbReference type="GO" id="GO:0016783">
    <property type="term" value="F:sulfurtransferase activity"/>
    <property type="evidence" value="ECO:0007669"/>
    <property type="project" value="InterPro"/>
</dbReference>
<accession>A0A7W8JSN7</accession>
<organism evidence="4 5">
    <name type="scientific">Deinococcus humi</name>
    <dbReference type="NCBI Taxonomy" id="662880"/>
    <lineage>
        <taxon>Bacteria</taxon>
        <taxon>Thermotogati</taxon>
        <taxon>Deinococcota</taxon>
        <taxon>Deinococci</taxon>
        <taxon>Deinococcales</taxon>
        <taxon>Deinococcaceae</taxon>
        <taxon>Deinococcus</taxon>
    </lineage>
</organism>
<dbReference type="GO" id="GO:0097163">
    <property type="term" value="F:sulfur carrier activity"/>
    <property type="evidence" value="ECO:0007669"/>
    <property type="project" value="UniProtKB-UniRule"/>
</dbReference>
<dbReference type="PANTHER" id="PTHR30592">
    <property type="entry name" value="FORMATE DEHYDROGENASE"/>
    <property type="match status" value="1"/>
</dbReference>
<dbReference type="HAMAP" id="MF_00187">
    <property type="entry name" value="FdhD"/>
    <property type="match status" value="1"/>
</dbReference>
<feature type="active site" description="Cysteine persulfide intermediate" evidence="3">
    <location>
        <position position="110"/>
    </location>
</feature>
<comment type="subcellular location">
    <subcellularLocation>
        <location evidence="3">Cytoplasm</location>
    </subcellularLocation>
</comment>
<evidence type="ECO:0000256" key="2">
    <source>
        <dbReference type="ARBA" id="ARBA00023150"/>
    </source>
</evidence>
<dbReference type="EMBL" id="JACHFL010000003">
    <property type="protein sequence ID" value="MBB5362512.1"/>
    <property type="molecule type" value="Genomic_DNA"/>
</dbReference>
<comment type="similarity">
    <text evidence="3">Belongs to the FdhD family.</text>
</comment>
<evidence type="ECO:0000256" key="1">
    <source>
        <dbReference type="ARBA" id="ARBA00022490"/>
    </source>
</evidence>
<reference evidence="4 5" key="1">
    <citation type="submission" date="2020-08" db="EMBL/GenBank/DDBJ databases">
        <title>Genomic Encyclopedia of Type Strains, Phase IV (KMG-IV): sequencing the most valuable type-strain genomes for metagenomic binning, comparative biology and taxonomic classification.</title>
        <authorList>
            <person name="Goeker M."/>
        </authorList>
    </citation>
    <scope>NUCLEOTIDE SEQUENCE [LARGE SCALE GENOMIC DNA]</scope>
    <source>
        <strain evidence="4 5">DSM 27939</strain>
    </source>
</reference>
<dbReference type="Pfam" id="PF02634">
    <property type="entry name" value="FdhD-NarQ"/>
    <property type="match status" value="1"/>
</dbReference>
<name>A0A7W8JSN7_9DEIO</name>
<dbReference type="PIRSF" id="PIRSF015626">
    <property type="entry name" value="FdhD"/>
    <property type="match status" value="1"/>
</dbReference>
<dbReference type="Proteomes" id="UP000552709">
    <property type="component" value="Unassembled WGS sequence"/>
</dbReference>
<protein>
    <recommendedName>
        <fullName evidence="3">Sulfur carrier protein FdhD</fullName>
    </recommendedName>
</protein>
<comment type="function">
    <text evidence="3">Required for formate dehydrogenase (FDH) activity. Acts as a sulfur carrier protein that transfers sulfur from IscS to the molybdenum cofactor prior to its insertion into FDH.</text>
</comment>
<dbReference type="Gene3D" id="3.40.140.10">
    <property type="entry name" value="Cytidine Deaminase, domain 2"/>
    <property type="match status" value="1"/>
</dbReference>
<evidence type="ECO:0000313" key="5">
    <source>
        <dbReference type="Proteomes" id="UP000552709"/>
    </source>
</evidence>
<dbReference type="AlphaFoldDB" id="A0A7W8JSN7"/>
<evidence type="ECO:0000313" key="4">
    <source>
        <dbReference type="EMBL" id="MBB5362512.1"/>
    </source>
</evidence>
<dbReference type="PANTHER" id="PTHR30592:SF1">
    <property type="entry name" value="SULFUR CARRIER PROTEIN FDHD"/>
    <property type="match status" value="1"/>
</dbReference>
<dbReference type="SUPFAM" id="SSF53927">
    <property type="entry name" value="Cytidine deaminase-like"/>
    <property type="match status" value="1"/>
</dbReference>
<dbReference type="GO" id="GO:0005737">
    <property type="term" value="C:cytoplasm"/>
    <property type="evidence" value="ECO:0007669"/>
    <property type="project" value="UniProtKB-SubCell"/>
</dbReference>
<proteinExistence type="inferred from homology"/>
<gene>
    <name evidence="3" type="primary">fdhD</name>
    <name evidence="4" type="ORF">HNQ08_001607</name>
</gene>
<keyword evidence="2 3" id="KW-0501">Molybdenum cofactor biosynthesis</keyword>
<dbReference type="InterPro" id="IPR016193">
    <property type="entry name" value="Cytidine_deaminase-like"/>
</dbReference>
<keyword evidence="5" id="KW-1185">Reference proteome</keyword>
<evidence type="ECO:0000256" key="3">
    <source>
        <dbReference type="HAMAP-Rule" id="MF_00187"/>
    </source>
</evidence>
<sequence length="277" mass="29350">MHDDEIPGSSRPVRLFTSGEWTAREDPIAGEEPLELRLHTPKSPITLGVLMRTLGQDRELLLGWLVSEGLLPNSLELLPERENPNVWQLHTAEYERLSRGARLSVSSSACGVCGSGSIERLAVRSQSVVWTGGNLSPALLAALPERLLERQPGFAASGGLHGAGLFTADGELLCAFEDVGRHNAVDKVVGWAQLRGLLPLSGHLLVVSSRAGFEIAQKAVTAGVCVVVAVGAATSLAVDTAATFGVTLCGFVREGRLTVYSGGERIATLPEGRSRTL</sequence>
<comment type="caution">
    <text evidence="4">The sequence shown here is derived from an EMBL/GenBank/DDBJ whole genome shotgun (WGS) entry which is preliminary data.</text>
</comment>
<dbReference type="GO" id="GO:0006777">
    <property type="term" value="P:Mo-molybdopterin cofactor biosynthetic process"/>
    <property type="evidence" value="ECO:0007669"/>
    <property type="project" value="UniProtKB-UniRule"/>
</dbReference>
<dbReference type="RefSeq" id="WP_229789986.1">
    <property type="nucleotide sequence ID" value="NZ_JACHFL010000003.1"/>
</dbReference>
<feature type="binding site" evidence="3">
    <location>
        <begin position="251"/>
        <end position="256"/>
    </location>
    <ligand>
        <name>Mo-bis(molybdopterin guanine dinucleotide)</name>
        <dbReference type="ChEBI" id="CHEBI:60539"/>
    </ligand>
</feature>